<reference evidence="2" key="1">
    <citation type="journal article" date="2019" name="Int. J. Syst. Evol. Microbiol.">
        <title>The Global Catalogue of Microorganisms (GCM) 10K type strain sequencing project: providing services to taxonomists for standard genome sequencing and annotation.</title>
        <authorList>
            <consortium name="The Broad Institute Genomics Platform"/>
            <consortium name="The Broad Institute Genome Sequencing Center for Infectious Disease"/>
            <person name="Wu L."/>
            <person name="Ma J."/>
        </authorList>
    </citation>
    <scope>NUCLEOTIDE SEQUENCE [LARGE SCALE GENOMIC DNA]</scope>
    <source>
        <strain evidence="2">JCM 17224</strain>
    </source>
</reference>
<accession>A0ABP7SW55</accession>
<dbReference type="EMBL" id="BAABDJ010000038">
    <property type="protein sequence ID" value="GAA4017426.1"/>
    <property type="molecule type" value="Genomic_DNA"/>
</dbReference>
<evidence type="ECO:0000313" key="2">
    <source>
        <dbReference type="Proteomes" id="UP001500567"/>
    </source>
</evidence>
<sequence length="187" mass="21713">MGKLKEWTMKKITILLMIILLLNSCQIGDEQQTVTIENKYSVSIPSFLAKTSELNDDASLQYQHAWKEFYIIILDESKTDMQKVLDDNNLTETYSNDIKGYSDLSLNGFEKGISSSQKFEIIDTLVNNMPARLLTITGRVEGIDAFYSLAFIQGKERYYQIMAWTLSSKEYEYKDKMNRMMYSLKEL</sequence>
<keyword evidence="2" id="KW-1185">Reference proteome</keyword>
<organism evidence="1 2">
    <name type="scientific">Hymenobacter fastidiosus</name>
    <dbReference type="NCBI Taxonomy" id="486264"/>
    <lineage>
        <taxon>Bacteria</taxon>
        <taxon>Pseudomonadati</taxon>
        <taxon>Bacteroidota</taxon>
        <taxon>Cytophagia</taxon>
        <taxon>Cytophagales</taxon>
        <taxon>Hymenobacteraceae</taxon>
        <taxon>Hymenobacter</taxon>
    </lineage>
</organism>
<dbReference type="Gene3D" id="3.40.1000.10">
    <property type="entry name" value="Mog1/PsbP, alpha/beta/alpha sandwich"/>
    <property type="match status" value="1"/>
</dbReference>
<comment type="caution">
    <text evidence="1">The sequence shown here is derived from an EMBL/GenBank/DDBJ whole genome shotgun (WGS) entry which is preliminary data.</text>
</comment>
<dbReference type="RefSeq" id="WP_345074625.1">
    <property type="nucleotide sequence ID" value="NZ_BAABDJ010000038.1"/>
</dbReference>
<gene>
    <name evidence="1" type="ORF">GCM10022408_33740</name>
</gene>
<evidence type="ECO:0008006" key="3">
    <source>
        <dbReference type="Google" id="ProtNLM"/>
    </source>
</evidence>
<proteinExistence type="predicted"/>
<protein>
    <recommendedName>
        <fullName evidence="3">DUF4252 domain-containing protein</fullName>
    </recommendedName>
</protein>
<evidence type="ECO:0000313" key="1">
    <source>
        <dbReference type="EMBL" id="GAA4017426.1"/>
    </source>
</evidence>
<dbReference type="Proteomes" id="UP001500567">
    <property type="component" value="Unassembled WGS sequence"/>
</dbReference>
<name>A0ABP7SW55_9BACT</name>